<evidence type="ECO:0000313" key="2">
    <source>
        <dbReference type="EMBL" id="PKN02774.1"/>
    </source>
</evidence>
<gene>
    <name evidence="2" type="ORF">CVU76_01955</name>
</gene>
<protein>
    <submittedName>
        <fullName evidence="2">YtxH domain-containing protein</fullName>
    </submittedName>
</protein>
<name>A0A2N2F3I5_9BACT</name>
<sequence length="119" mass="13180">MSSSDDFFKGLIFGTVVGVTAGILLAPKSGAETRADIKRFAEETGDKAEKYYRKAKRQLAKKVADLKEAGQNIDWDGYKKLVEKVVNEVKKDGEVTSEVAKEIGVKLNDDWKEIKEAVV</sequence>
<keyword evidence="1" id="KW-1133">Transmembrane helix</keyword>
<accession>A0A2N2F3I5</accession>
<feature type="transmembrane region" description="Helical" evidence="1">
    <location>
        <begin position="6"/>
        <end position="26"/>
    </location>
</feature>
<keyword evidence="1" id="KW-0812">Transmembrane</keyword>
<dbReference type="PANTHER" id="PTHR35792:SF2">
    <property type="entry name" value="GENERAL STRESS PROTEIN"/>
    <property type="match status" value="1"/>
</dbReference>
<dbReference type="PANTHER" id="PTHR35792">
    <property type="entry name" value="GENERAL STRESS PROTEIN"/>
    <property type="match status" value="1"/>
</dbReference>
<dbReference type="InterPro" id="IPR052928">
    <property type="entry name" value="Desiccation-related_membrane"/>
</dbReference>
<proteinExistence type="predicted"/>
<evidence type="ECO:0000256" key="1">
    <source>
        <dbReference type="SAM" id="Phobius"/>
    </source>
</evidence>
<dbReference type="Proteomes" id="UP000233417">
    <property type="component" value="Unassembled WGS sequence"/>
</dbReference>
<keyword evidence="1" id="KW-0472">Membrane</keyword>
<evidence type="ECO:0000313" key="3">
    <source>
        <dbReference type="Proteomes" id="UP000233417"/>
    </source>
</evidence>
<dbReference type="Pfam" id="PF12732">
    <property type="entry name" value="YtxH"/>
    <property type="match status" value="1"/>
</dbReference>
<dbReference type="InterPro" id="IPR024623">
    <property type="entry name" value="YtxH"/>
</dbReference>
<dbReference type="AlphaFoldDB" id="A0A2N2F3I5"/>
<comment type="caution">
    <text evidence="2">The sequence shown here is derived from an EMBL/GenBank/DDBJ whole genome shotgun (WGS) entry which is preliminary data.</text>
</comment>
<reference evidence="2 3" key="1">
    <citation type="journal article" date="2017" name="ISME J.">
        <title>Potential for microbial H2 and metal transformations associated with novel bacteria and archaea in deep terrestrial subsurface sediments.</title>
        <authorList>
            <person name="Hernsdorf A.W."/>
            <person name="Amano Y."/>
            <person name="Miyakawa K."/>
            <person name="Ise K."/>
            <person name="Suzuki Y."/>
            <person name="Anantharaman K."/>
            <person name="Probst A."/>
            <person name="Burstein D."/>
            <person name="Thomas B.C."/>
            <person name="Banfield J.F."/>
        </authorList>
    </citation>
    <scope>NUCLEOTIDE SEQUENCE [LARGE SCALE GENOMIC DNA]</scope>
    <source>
        <strain evidence="2">HGW-Dojkabacteria-1</strain>
    </source>
</reference>
<organism evidence="2 3">
    <name type="scientific">Candidatus Dojkabacteria bacterium HGW-Dojkabacteria-1</name>
    <dbReference type="NCBI Taxonomy" id="2013761"/>
    <lineage>
        <taxon>Bacteria</taxon>
        <taxon>Candidatus Dojkabacteria</taxon>
    </lineage>
</organism>
<dbReference type="EMBL" id="PHAO01000001">
    <property type="protein sequence ID" value="PKN02774.1"/>
    <property type="molecule type" value="Genomic_DNA"/>
</dbReference>